<evidence type="ECO:0000313" key="2">
    <source>
        <dbReference type="EMBL" id="KAK3950037.1"/>
    </source>
</evidence>
<feature type="compositionally biased region" description="Polar residues" evidence="1">
    <location>
        <begin position="17"/>
        <end position="27"/>
    </location>
</feature>
<protein>
    <submittedName>
        <fullName evidence="2">Uncharacterized protein</fullName>
    </submittedName>
</protein>
<evidence type="ECO:0000256" key="1">
    <source>
        <dbReference type="SAM" id="MobiDB-lite"/>
    </source>
</evidence>
<feature type="compositionally biased region" description="Basic and acidic residues" evidence="1">
    <location>
        <begin position="69"/>
        <end position="110"/>
    </location>
</feature>
<dbReference type="EMBL" id="MU859192">
    <property type="protein sequence ID" value="KAK3950037.1"/>
    <property type="molecule type" value="Genomic_DNA"/>
</dbReference>
<feature type="region of interest" description="Disordered" evidence="1">
    <location>
        <begin position="268"/>
        <end position="387"/>
    </location>
</feature>
<name>A0AAN6NUE8_9PEZI</name>
<proteinExistence type="predicted"/>
<comment type="caution">
    <text evidence="2">The sequence shown here is derived from an EMBL/GenBank/DDBJ whole genome shotgun (WGS) entry which is preliminary data.</text>
</comment>
<reference evidence="2" key="1">
    <citation type="journal article" date="2023" name="Mol. Phylogenet. Evol.">
        <title>Genome-scale phylogeny and comparative genomics of the fungal order Sordariales.</title>
        <authorList>
            <person name="Hensen N."/>
            <person name="Bonometti L."/>
            <person name="Westerberg I."/>
            <person name="Brannstrom I.O."/>
            <person name="Guillou S."/>
            <person name="Cros-Aarteil S."/>
            <person name="Calhoun S."/>
            <person name="Haridas S."/>
            <person name="Kuo A."/>
            <person name="Mondo S."/>
            <person name="Pangilinan J."/>
            <person name="Riley R."/>
            <person name="LaButti K."/>
            <person name="Andreopoulos B."/>
            <person name="Lipzen A."/>
            <person name="Chen C."/>
            <person name="Yan M."/>
            <person name="Daum C."/>
            <person name="Ng V."/>
            <person name="Clum A."/>
            <person name="Steindorff A."/>
            <person name="Ohm R.A."/>
            <person name="Martin F."/>
            <person name="Silar P."/>
            <person name="Natvig D.O."/>
            <person name="Lalanne C."/>
            <person name="Gautier V."/>
            <person name="Ament-Velasquez S.L."/>
            <person name="Kruys A."/>
            <person name="Hutchinson M.I."/>
            <person name="Powell A.J."/>
            <person name="Barry K."/>
            <person name="Miller A.N."/>
            <person name="Grigoriev I.V."/>
            <person name="Debuchy R."/>
            <person name="Gladieux P."/>
            <person name="Hiltunen Thoren M."/>
            <person name="Johannesson H."/>
        </authorList>
    </citation>
    <scope>NUCLEOTIDE SEQUENCE</scope>
    <source>
        <strain evidence="2">CBS 626.80</strain>
    </source>
</reference>
<organism evidence="2 3">
    <name type="scientific">Pseudoneurospora amorphoporcata</name>
    <dbReference type="NCBI Taxonomy" id="241081"/>
    <lineage>
        <taxon>Eukaryota</taxon>
        <taxon>Fungi</taxon>
        <taxon>Dikarya</taxon>
        <taxon>Ascomycota</taxon>
        <taxon>Pezizomycotina</taxon>
        <taxon>Sordariomycetes</taxon>
        <taxon>Sordariomycetidae</taxon>
        <taxon>Sordariales</taxon>
        <taxon>Sordariaceae</taxon>
        <taxon>Pseudoneurospora</taxon>
    </lineage>
</organism>
<feature type="compositionally biased region" description="Basic and acidic residues" evidence="1">
    <location>
        <begin position="268"/>
        <end position="363"/>
    </location>
</feature>
<accession>A0AAN6NUE8</accession>
<feature type="region of interest" description="Disordered" evidence="1">
    <location>
        <begin position="49"/>
        <end position="110"/>
    </location>
</feature>
<feature type="compositionally biased region" description="Basic residues" evidence="1">
    <location>
        <begin position="1"/>
        <end position="10"/>
    </location>
</feature>
<keyword evidence="3" id="KW-1185">Reference proteome</keyword>
<feature type="region of interest" description="Disordered" evidence="1">
    <location>
        <begin position="135"/>
        <end position="161"/>
    </location>
</feature>
<reference evidence="2" key="2">
    <citation type="submission" date="2023-06" db="EMBL/GenBank/DDBJ databases">
        <authorList>
            <consortium name="Lawrence Berkeley National Laboratory"/>
            <person name="Mondo S.J."/>
            <person name="Hensen N."/>
            <person name="Bonometti L."/>
            <person name="Westerberg I."/>
            <person name="Brannstrom I.O."/>
            <person name="Guillou S."/>
            <person name="Cros-Aarteil S."/>
            <person name="Calhoun S."/>
            <person name="Haridas S."/>
            <person name="Kuo A."/>
            <person name="Pangilinan J."/>
            <person name="Riley R."/>
            <person name="Labutti K."/>
            <person name="Andreopoulos B."/>
            <person name="Lipzen A."/>
            <person name="Chen C."/>
            <person name="Yanf M."/>
            <person name="Daum C."/>
            <person name="Ng V."/>
            <person name="Clum A."/>
            <person name="Steindorff A."/>
            <person name="Ohm R."/>
            <person name="Martin F."/>
            <person name="Silar P."/>
            <person name="Natvig D."/>
            <person name="Lalanne C."/>
            <person name="Gautier V."/>
            <person name="Ament-Velasquez S.L."/>
            <person name="Kruys A."/>
            <person name="Hutchinson M.I."/>
            <person name="Powell A.J."/>
            <person name="Barry K."/>
            <person name="Miller A.N."/>
            <person name="Grigoriev I.V."/>
            <person name="Debuchy R."/>
            <person name="Gladieux P."/>
            <person name="Thoren M.H."/>
            <person name="Johannesson H."/>
        </authorList>
    </citation>
    <scope>NUCLEOTIDE SEQUENCE</scope>
    <source>
        <strain evidence="2">CBS 626.80</strain>
    </source>
</reference>
<sequence>MPGTRSHRSRDKPSFLKRSSTKGSSKNETPEIIQQLARAALVYSLKRLTRQDSAENASTSRQQPRSRSAHGDKQPNERDRGTTIKARDSSRASHRSDRDRDRNGTRDANDLHDVMGQLAVGILGFGIRHFLHQRKKKEKEEKNKIKPPLYSTITTQGPRPSGEYPYTSYADYLAATSNTTGIGTGTRSRSLPSDGPGTEAISLATTLDSLKKELRTTSEALAELVNKPPSHKKCEVHDALAKRAEGIRASIDNLEMAVNNVRNLHPEIDHDRGAARGEVGKVGVEEGKVRRSGKEEKGKGKGKEGADEKRKEAGEVEKERGSNDDGWGEREGRRRDREKVRMHRDDRRWSSRDRERKPRRSVEFEDDLDRYGYSGGSGRGEYRRRRK</sequence>
<feature type="region of interest" description="Disordered" evidence="1">
    <location>
        <begin position="1"/>
        <end position="32"/>
    </location>
</feature>
<feature type="compositionally biased region" description="Polar residues" evidence="1">
    <location>
        <begin position="54"/>
        <end position="66"/>
    </location>
</feature>
<dbReference type="Proteomes" id="UP001303222">
    <property type="component" value="Unassembled WGS sequence"/>
</dbReference>
<evidence type="ECO:0000313" key="3">
    <source>
        <dbReference type="Proteomes" id="UP001303222"/>
    </source>
</evidence>
<dbReference type="AlphaFoldDB" id="A0AAN6NUE8"/>
<gene>
    <name evidence="2" type="ORF">QBC32DRAFT_218259</name>
</gene>